<proteinExistence type="inferred from homology"/>
<dbReference type="InterPro" id="IPR029045">
    <property type="entry name" value="ClpP/crotonase-like_dom_sf"/>
</dbReference>
<reference evidence="13 14" key="1">
    <citation type="submission" date="2019-11" db="EMBL/GenBank/DDBJ databases">
        <authorList>
            <person name="Holert J."/>
        </authorList>
    </citation>
    <scope>NUCLEOTIDE SEQUENCE [LARGE SCALE GENOMIC DNA]</scope>
    <source>
        <strain evidence="13">SB11_3</strain>
    </source>
</reference>
<evidence type="ECO:0000256" key="7">
    <source>
        <dbReference type="ARBA" id="ARBA00022825"/>
    </source>
</evidence>
<dbReference type="SUPFAM" id="SSF52096">
    <property type="entry name" value="ClpP/crotonase"/>
    <property type="match status" value="1"/>
</dbReference>
<dbReference type="NCBIfam" id="NF008745">
    <property type="entry name" value="PRK11778.1"/>
    <property type="match status" value="1"/>
</dbReference>
<dbReference type="EC" id="3.4.21.-" evidence="13"/>
<evidence type="ECO:0000256" key="5">
    <source>
        <dbReference type="ARBA" id="ARBA00022692"/>
    </source>
</evidence>
<feature type="domain" description="Peptidase S49" evidence="11">
    <location>
        <begin position="154"/>
        <end position="298"/>
    </location>
</feature>
<dbReference type="Pfam" id="PF08496">
    <property type="entry name" value="Peptidase_S49_N"/>
    <property type="match status" value="1"/>
</dbReference>
<evidence type="ECO:0000256" key="6">
    <source>
        <dbReference type="ARBA" id="ARBA00022801"/>
    </source>
</evidence>
<evidence type="ECO:0000259" key="12">
    <source>
        <dbReference type="Pfam" id="PF08496"/>
    </source>
</evidence>
<protein>
    <submittedName>
        <fullName evidence="13">Putative protease SohB</fullName>
        <ecNumber evidence="13">3.4.21.-</ecNumber>
    </submittedName>
</protein>
<dbReference type="PANTHER" id="PTHR42987">
    <property type="entry name" value="PEPTIDASE S49"/>
    <property type="match status" value="1"/>
</dbReference>
<dbReference type="Pfam" id="PF01343">
    <property type="entry name" value="Peptidase_S49"/>
    <property type="match status" value="1"/>
</dbReference>
<organism evidence="13 14">
    <name type="scientific">BD1-7 clade bacterium</name>
    <dbReference type="NCBI Taxonomy" id="2029982"/>
    <lineage>
        <taxon>Bacteria</taxon>
        <taxon>Pseudomonadati</taxon>
        <taxon>Pseudomonadota</taxon>
        <taxon>Gammaproteobacteria</taxon>
        <taxon>Cellvibrionales</taxon>
        <taxon>Spongiibacteraceae</taxon>
        <taxon>BD1-7 clade</taxon>
    </lineage>
</organism>
<keyword evidence="9 10" id="KW-0472">Membrane</keyword>
<evidence type="ECO:0000256" key="8">
    <source>
        <dbReference type="ARBA" id="ARBA00022989"/>
    </source>
</evidence>
<sequence>MEFLAEYGLFLLKAVTIVVSIIVVFGAVIAIGSRSKGGGLHSGHVDVKKLNEKFEDYERELRSAIMSEKSYKAFEKEARKSKKATDKADSDLPRIYVIDFEGDVQASAVDNLTETVSAVLTLATPKDEVVMNVESPGGMVHTYGLAASQLDRIREKNIPLTVCVDKVAASGGYLMACVADKILAAPFAIVGSIGVLAQIPNFNRVLKKYDVDYEVMTAGEHKAPITMFGEITDKGRDKLKEDLEDTHVLFKEFIAKHRPNVNLDEVATGEVWYGTRALEHNLVDEVVTSDSYLMEQAASKEIFHIEFVEKKSLQEKLGMQIAHVVSTAVGQVASRSSRHQIK</sequence>
<evidence type="ECO:0000256" key="2">
    <source>
        <dbReference type="ARBA" id="ARBA00008683"/>
    </source>
</evidence>
<evidence type="ECO:0000256" key="9">
    <source>
        <dbReference type="ARBA" id="ARBA00023136"/>
    </source>
</evidence>
<dbReference type="Gene3D" id="6.20.330.10">
    <property type="match status" value="1"/>
</dbReference>
<dbReference type="GO" id="GO:0005886">
    <property type="term" value="C:plasma membrane"/>
    <property type="evidence" value="ECO:0007669"/>
    <property type="project" value="UniProtKB-SubCell"/>
</dbReference>
<dbReference type="InterPro" id="IPR013703">
    <property type="entry name" value="Peptidase_S49_N_proteobac"/>
</dbReference>
<comment type="subcellular location">
    <subcellularLocation>
        <location evidence="1">Cell membrane</location>
    </subcellularLocation>
</comment>
<evidence type="ECO:0000256" key="3">
    <source>
        <dbReference type="ARBA" id="ARBA00022475"/>
    </source>
</evidence>
<dbReference type="AlphaFoldDB" id="A0A5S9QKT2"/>
<name>A0A5S9QKT2_9GAMM</name>
<evidence type="ECO:0000313" key="14">
    <source>
        <dbReference type="Proteomes" id="UP000441399"/>
    </source>
</evidence>
<keyword evidence="7" id="KW-0720">Serine protease</keyword>
<keyword evidence="14" id="KW-1185">Reference proteome</keyword>
<keyword evidence="6 13" id="KW-0378">Hydrolase</keyword>
<dbReference type="PANTHER" id="PTHR42987:SF4">
    <property type="entry name" value="PROTEASE SOHB-RELATED"/>
    <property type="match status" value="1"/>
</dbReference>
<keyword evidence="5 10" id="KW-0812">Transmembrane</keyword>
<gene>
    <name evidence="13" type="primary">sohB</name>
    <name evidence="13" type="ORF">OPDIPICF_02190</name>
</gene>
<dbReference type="GO" id="GO:0004252">
    <property type="term" value="F:serine-type endopeptidase activity"/>
    <property type="evidence" value="ECO:0007669"/>
    <property type="project" value="InterPro"/>
</dbReference>
<dbReference type="InterPro" id="IPR002142">
    <property type="entry name" value="Peptidase_S49"/>
</dbReference>
<dbReference type="Proteomes" id="UP000441399">
    <property type="component" value="Unassembled WGS sequence"/>
</dbReference>
<keyword evidence="4 13" id="KW-0645">Protease</keyword>
<keyword evidence="8 10" id="KW-1133">Transmembrane helix</keyword>
<dbReference type="OrthoDB" id="5614232at2"/>
<comment type="similarity">
    <text evidence="2">Belongs to the peptidase S49 family.</text>
</comment>
<evidence type="ECO:0000256" key="1">
    <source>
        <dbReference type="ARBA" id="ARBA00004236"/>
    </source>
</evidence>
<evidence type="ECO:0000259" key="11">
    <source>
        <dbReference type="Pfam" id="PF01343"/>
    </source>
</evidence>
<feature type="transmembrane region" description="Helical" evidence="10">
    <location>
        <begin position="12"/>
        <end position="32"/>
    </location>
</feature>
<feature type="domain" description="Peptidase S49 N-terminal proteobacteria" evidence="12">
    <location>
        <begin position="2"/>
        <end position="150"/>
    </location>
</feature>
<keyword evidence="3" id="KW-1003">Cell membrane</keyword>
<dbReference type="EMBL" id="CACSIO010000034">
    <property type="protein sequence ID" value="CAA0118908.1"/>
    <property type="molecule type" value="Genomic_DNA"/>
</dbReference>
<evidence type="ECO:0000256" key="10">
    <source>
        <dbReference type="SAM" id="Phobius"/>
    </source>
</evidence>
<dbReference type="GO" id="GO:0006508">
    <property type="term" value="P:proteolysis"/>
    <property type="evidence" value="ECO:0007669"/>
    <property type="project" value="UniProtKB-KW"/>
</dbReference>
<evidence type="ECO:0000256" key="4">
    <source>
        <dbReference type="ARBA" id="ARBA00022670"/>
    </source>
</evidence>
<evidence type="ECO:0000313" key="13">
    <source>
        <dbReference type="EMBL" id="CAA0118908.1"/>
    </source>
</evidence>
<dbReference type="Gene3D" id="3.90.226.10">
    <property type="entry name" value="2-enoyl-CoA Hydratase, Chain A, domain 1"/>
    <property type="match status" value="1"/>
</dbReference>
<dbReference type="CDD" id="cd07023">
    <property type="entry name" value="S49_Sppa_N_C"/>
    <property type="match status" value="1"/>
</dbReference>
<accession>A0A5S9QKT2</accession>
<dbReference type="InterPro" id="IPR047272">
    <property type="entry name" value="S49_SppA_C"/>
</dbReference>